<keyword evidence="4" id="KW-1185">Reference proteome</keyword>
<organism evidence="3 4">
    <name type="scientific">Camellia sinensis var. sinensis</name>
    <name type="common">China tea</name>
    <dbReference type="NCBI Taxonomy" id="542762"/>
    <lineage>
        <taxon>Eukaryota</taxon>
        <taxon>Viridiplantae</taxon>
        <taxon>Streptophyta</taxon>
        <taxon>Embryophyta</taxon>
        <taxon>Tracheophyta</taxon>
        <taxon>Spermatophyta</taxon>
        <taxon>Magnoliopsida</taxon>
        <taxon>eudicotyledons</taxon>
        <taxon>Gunneridae</taxon>
        <taxon>Pentapetalae</taxon>
        <taxon>asterids</taxon>
        <taxon>Ericales</taxon>
        <taxon>Theaceae</taxon>
        <taxon>Camellia</taxon>
    </lineage>
</organism>
<dbReference type="InterPro" id="IPR017451">
    <property type="entry name" value="F-box-assoc_interact_dom"/>
</dbReference>
<dbReference type="SMART" id="SM00256">
    <property type="entry name" value="FBOX"/>
    <property type="match status" value="1"/>
</dbReference>
<dbReference type="Gene3D" id="1.20.1280.50">
    <property type="match status" value="1"/>
</dbReference>
<dbReference type="InterPro" id="IPR001810">
    <property type="entry name" value="F-box_dom"/>
</dbReference>
<dbReference type="EMBL" id="SDRB02012578">
    <property type="protein sequence ID" value="THF97332.1"/>
    <property type="molecule type" value="Genomic_DNA"/>
</dbReference>
<reference evidence="3 4" key="1">
    <citation type="journal article" date="2018" name="Proc. Natl. Acad. Sci. U.S.A.">
        <title>Draft genome sequence of Camellia sinensis var. sinensis provides insights into the evolution of the tea genome and tea quality.</title>
        <authorList>
            <person name="Wei C."/>
            <person name="Yang H."/>
            <person name="Wang S."/>
            <person name="Zhao J."/>
            <person name="Liu C."/>
            <person name="Gao L."/>
            <person name="Xia E."/>
            <person name="Lu Y."/>
            <person name="Tai Y."/>
            <person name="She G."/>
            <person name="Sun J."/>
            <person name="Cao H."/>
            <person name="Tong W."/>
            <person name="Gao Q."/>
            <person name="Li Y."/>
            <person name="Deng W."/>
            <person name="Jiang X."/>
            <person name="Wang W."/>
            <person name="Chen Q."/>
            <person name="Zhang S."/>
            <person name="Li H."/>
            <person name="Wu J."/>
            <person name="Wang P."/>
            <person name="Li P."/>
            <person name="Shi C."/>
            <person name="Zheng F."/>
            <person name="Jian J."/>
            <person name="Huang B."/>
            <person name="Shan D."/>
            <person name="Shi M."/>
            <person name="Fang C."/>
            <person name="Yue Y."/>
            <person name="Li F."/>
            <person name="Li D."/>
            <person name="Wei S."/>
            <person name="Han B."/>
            <person name="Jiang C."/>
            <person name="Yin Y."/>
            <person name="Xia T."/>
            <person name="Zhang Z."/>
            <person name="Bennetzen J.L."/>
            <person name="Zhao S."/>
            <person name="Wan X."/>
        </authorList>
    </citation>
    <scope>NUCLEOTIDE SEQUENCE [LARGE SCALE GENOMIC DNA]</scope>
    <source>
        <strain evidence="4">cv. Shuchazao</strain>
        <tissue evidence="3">Leaf</tissue>
    </source>
</reference>
<dbReference type="PANTHER" id="PTHR31111:SF138">
    <property type="entry name" value="F-BOX ASSOCIATED DOMAIN-CONTAINING PROTEIN"/>
    <property type="match status" value="1"/>
</dbReference>
<feature type="region of interest" description="Disordered" evidence="1">
    <location>
        <begin position="1"/>
        <end position="39"/>
    </location>
</feature>
<dbReference type="AlphaFoldDB" id="A0A4S4D4R8"/>
<protein>
    <recommendedName>
        <fullName evidence="2">F-box domain-containing protein</fullName>
    </recommendedName>
</protein>
<evidence type="ECO:0000256" key="1">
    <source>
        <dbReference type="SAM" id="MobiDB-lite"/>
    </source>
</evidence>
<feature type="compositionally biased region" description="Basic and acidic residues" evidence="1">
    <location>
        <begin position="1"/>
        <end position="27"/>
    </location>
</feature>
<accession>A0A4S4D4R8</accession>
<evidence type="ECO:0000313" key="3">
    <source>
        <dbReference type="EMBL" id="THF97332.1"/>
    </source>
</evidence>
<dbReference type="Proteomes" id="UP000306102">
    <property type="component" value="Unassembled WGS sequence"/>
</dbReference>
<sequence length="422" mass="48248">MRHIEMKESRAKTTMRHIEMKESRTNTDDDNVDDQPPSSSSVNIPLHILFFEIFTRLPVKSLCRFRCVCKSIRSLTLNNNNDPFFLDLHLSRSQTRPQATTLLIPAIRSGNSFEILSAEVGGGPLTHLYTIPGGYDYHHRTFSFDVNGLLFFPGDSCSNTCPFVCNPTTRQFLKLPPLESCNPDTCYQVIDYFLGFDPSTRIFKVVNIHLYLESDMMVCRVFTLGSHSSGGSWRTIHPGFPFEGCDWFINPTKSVCLNGAIHWFLKAKNVIVAFDLKDENFHVIPLPNHDGGVFQCQLSQTVLIQVNGFLAVIGYNYPRFRIRKMEMWVLEDYQRHVWINHIIDLPCSDYQYFRPLGSIPTGEILLLPYRNLSSVVSEVRVFYYDMKNRSFRITEIIQPPKGYGPASTTGGDGSMDYACLLF</sequence>
<evidence type="ECO:0000313" key="4">
    <source>
        <dbReference type="Proteomes" id="UP000306102"/>
    </source>
</evidence>
<evidence type="ECO:0000259" key="2">
    <source>
        <dbReference type="SMART" id="SM00256"/>
    </source>
</evidence>
<dbReference type="Pfam" id="PF08268">
    <property type="entry name" value="FBA_3"/>
    <property type="match status" value="1"/>
</dbReference>
<gene>
    <name evidence="3" type="ORF">TEA_013087</name>
</gene>
<dbReference type="InterPro" id="IPR013187">
    <property type="entry name" value="F-box-assoc_dom_typ3"/>
</dbReference>
<comment type="caution">
    <text evidence="3">The sequence shown here is derived from an EMBL/GenBank/DDBJ whole genome shotgun (WGS) entry which is preliminary data.</text>
</comment>
<proteinExistence type="predicted"/>
<dbReference type="InterPro" id="IPR036047">
    <property type="entry name" value="F-box-like_dom_sf"/>
</dbReference>
<name>A0A4S4D4R8_CAMSN</name>
<dbReference type="SUPFAM" id="SSF81383">
    <property type="entry name" value="F-box domain"/>
    <property type="match status" value="1"/>
</dbReference>
<dbReference type="Pfam" id="PF00646">
    <property type="entry name" value="F-box"/>
    <property type="match status" value="1"/>
</dbReference>
<dbReference type="PANTHER" id="PTHR31111">
    <property type="entry name" value="BNAA05G37150D PROTEIN-RELATED"/>
    <property type="match status" value="1"/>
</dbReference>
<feature type="domain" description="F-box" evidence="2">
    <location>
        <begin position="44"/>
        <end position="87"/>
    </location>
</feature>
<dbReference type="NCBIfam" id="TIGR01640">
    <property type="entry name" value="F_box_assoc_1"/>
    <property type="match status" value="1"/>
</dbReference>